<protein>
    <submittedName>
        <fullName evidence="3">Uncharacterized protein</fullName>
    </submittedName>
</protein>
<name>A0A365P7L2_9ACTN</name>
<comment type="caution">
    <text evidence="3">The sequence shown here is derived from an EMBL/GenBank/DDBJ whole genome shotgun (WGS) entry which is preliminary data.</text>
</comment>
<accession>A0A365P7L2</accession>
<feature type="transmembrane region" description="Helical" evidence="2">
    <location>
        <begin position="83"/>
        <end position="102"/>
    </location>
</feature>
<reference evidence="3 4" key="1">
    <citation type="submission" date="2018-06" db="EMBL/GenBank/DDBJ databases">
        <title>Whole genome sequencing of four bacterial strains from South Shetland trench revealing bio-synthetic gene clusters.</title>
        <authorList>
            <person name="Abdel-Mageed W.M."/>
            <person name="Lehri B."/>
            <person name="Jarmusch S.A."/>
            <person name="Miranda K."/>
            <person name="Goodfellow M."/>
            <person name="Jaspars M."/>
            <person name="Karlyshev A.V."/>
        </authorList>
    </citation>
    <scope>NUCLEOTIDE SEQUENCE [LARGE SCALE GENOMIC DNA]</scope>
    <source>
        <strain evidence="3 4">SST1</strain>
    </source>
</reference>
<dbReference type="Proteomes" id="UP000252187">
    <property type="component" value="Unassembled WGS sequence"/>
</dbReference>
<proteinExistence type="predicted"/>
<evidence type="ECO:0000313" key="4">
    <source>
        <dbReference type="Proteomes" id="UP000252187"/>
    </source>
</evidence>
<keyword evidence="2" id="KW-0472">Membrane</keyword>
<evidence type="ECO:0000256" key="1">
    <source>
        <dbReference type="SAM" id="MobiDB-lite"/>
    </source>
</evidence>
<dbReference type="EMBL" id="QNTT01000049">
    <property type="protein sequence ID" value="RBA32353.1"/>
    <property type="molecule type" value="Genomic_DNA"/>
</dbReference>
<gene>
    <name evidence="3" type="ORF">DQ226_14455</name>
</gene>
<keyword evidence="2" id="KW-0812">Transmembrane</keyword>
<dbReference type="AlphaFoldDB" id="A0A365P7L2"/>
<sequence>MTSGYHGDRNDHGDHSAHGDFDDPLERLERNERQANQAFRYVLLSIVAIVVLATVIVMLEGGINDECTDDGALCMTDDRVEVVVLPLLLSVILAVTAGVTTYRRWKQHIRWRPWLFATYAMWMVTTAYLIVSSSAVFVRAG</sequence>
<dbReference type="RefSeq" id="WP_119193127.1">
    <property type="nucleotide sequence ID" value="NZ_JBFBMK010000014.1"/>
</dbReference>
<feature type="transmembrane region" description="Helical" evidence="2">
    <location>
        <begin position="41"/>
        <end position="63"/>
    </location>
</feature>
<evidence type="ECO:0000313" key="3">
    <source>
        <dbReference type="EMBL" id="RBA32353.1"/>
    </source>
</evidence>
<evidence type="ECO:0000256" key="2">
    <source>
        <dbReference type="SAM" id="Phobius"/>
    </source>
</evidence>
<organism evidence="3 4">
    <name type="scientific">Dietzia maris</name>
    <dbReference type="NCBI Taxonomy" id="37915"/>
    <lineage>
        <taxon>Bacteria</taxon>
        <taxon>Bacillati</taxon>
        <taxon>Actinomycetota</taxon>
        <taxon>Actinomycetes</taxon>
        <taxon>Mycobacteriales</taxon>
        <taxon>Dietziaceae</taxon>
        <taxon>Dietzia</taxon>
    </lineage>
</organism>
<feature type="transmembrane region" description="Helical" evidence="2">
    <location>
        <begin position="114"/>
        <end position="138"/>
    </location>
</feature>
<feature type="region of interest" description="Disordered" evidence="1">
    <location>
        <begin position="1"/>
        <end position="23"/>
    </location>
</feature>
<keyword evidence="2" id="KW-1133">Transmembrane helix</keyword>